<feature type="region of interest" description="Disordered" evidence="1">
    <location>
        <begin position="1"/>
        <end position="21"/>
    </location>
</feature>
<dbReference type="OrthoDB" id="5197803at2"/>
<dbReference type="AlphaFoldDB" id="A0A1G7DVX8"/>
<gene>
    <name evidence="2" type="ORF">SAMN05216270_1297</name>
</gene>
<sequence>MTARVQKLTTDHPAPPPGIQPEARDVVYYARLINDHHPRIHLDPDTALNPPATKYPATDANRIAAQPDADRYSAELTEVLGDQQASRIGNERAWPAVVGALGRAEDTGQHSHEALRRALAQRDLDGLDSMSELLAWRLDRQTRLIAHDPTHSGQARPAIAWTLKAWETRTGSDAAYLVDALAPGRGLDNLALAVSHATTESMRREAKDENPTGLPWLAYPTHVLDNDTAEEGMREFAAHLASAIRSRAGALAEAAVDDLPEWTRAFGPEPADSTEREAREAALRLAAAHRDQHNITTDDPANSLGPYPITGRAGHREWWASASAVLTRNTIDETATPTGLGAFVEQHLAGAIAHDLYKAIPETERAELHASLAAKLDSITTTALERDPEAVVNHSAAASALLASLADAGHLTPRTAADLGITKPHLNQDQPDQAGSITVSPNAVRVEIGGPEFTSSVTPISSPRLLY</sequence>
<proteinExistence type="predicted"/>
<evidence type="ECO:0000256" key="1">
    <source>
        <dbReference type="SAM" id="MobiDB-lite"/>
    </source>
</evidence>
<organism evidence="2 3">
    <name type="scientific">Glycomyces harbinensis</name>
    <dbReference type="NCBI Taxonomy" id="58114"/>
    <lineage>
        <taxon>Bacteria</taxon>
        <taxon>Bacillati</taxon>
        <taxon>Actinomycetota</taxon>
        <taxon>Actinomycetes</taxon>
        <taxon>Glycomycetales</taxon>
        <taxon>Glycomycetaceae</taxon>
        <taxon>Glycomyces</taxon>
    </lineage>
</organism>
<reference evidence="3" key="1">
    <citation type="submission" date="2016-10" db="EMBL/GenBank/DDBJ databases">
        <authorList>
            <person name="Varghese N."/>
            <person name="Submissions S."/>
        </authorList>
    </citation>
    <scope>NUCLEOTIDE SEQUENCE [LARGE SCALE GENOMIC DNA]</scope>
    <source>
        <strain evidence="3">CGMCC 4.3516</strain>
    </source>
</reference>
<dbReference type="STRING" id="58114.SAMN05216270_1297"/>
<keyword evidence="3" id="KW-1185">Reference proteome</keyword>
<dbReference type="RefSeq" id="WP_091040683.1">
    <property type="nucleotide sequence ID" value="NZ_FNAD01000029.1"/>
</dbReference>
<dbReference type="Proteomes" id="UP000198949">
    <property type="component" value="Unassembled WGS sequence"/>
</dbReference>
<name>A0A1G7DVX8_9ACTN</name>
<accession>A0A1G7DVX8</accession>
<dbReference type="EMBL" id="FNAD01000029">
    <property type="protein sequence ID" value="SDE55326.1"/>
    <property type="molecule type" value="Genomic_DNA"/>
</dbReference>
<protein>
    <submittedName>
        <fullName evidence="2">Uncharacterized protein</fullName>
    </submittedName>
</protein>
<evidence type="ECO:0000313" key="3">
    <source>
        <dbReference type="Proteomes" id="UP000198949"/>
    </source>
</evidence>
<evidence type="ECO:0000313" key="2">
    <source>
        <dbReference type="EMBL" id="SDE55326.1"/>
    </source>
</evidence>